<reference evidence="1" key="1">
    <citation type="submission" date="2022-10" db="EMBL/GenBank/DDBJ databases">
        <authorList>
            <person name="Chen Y."/>
            <person name="Dougan E. K."/>
            <person name="Chan C."/>
            <person name="Rhodes N."/>
            <person name="Thang M."/>
        </authorList>
    </citation>
    <scope>NUCLEOTIDE SEQUENCE</scope>
</reference>
<accession>A0A9P1BKB1</accession>
<proteinExistence type="predicted"/>
<dbReference type="EMBL" id="CAMXCT010000125">
    <property type="protein sequence ID" value="CAI3974250.1"/>
    <property type="molecule type" value="Genomic_DNA"/>
</dbReference>
<gene>
    <name evidence="1" type="ORF">C1SCF055_LOCUS2670</name>
</gene>
<sequence>MTKDENFCRVALLSRRPLRQLDLGDMDWPDRYVAGIIELQNGDQFQKVIFICIYGHAGDTVTARAHAQQIVQRVGHFALPCVIVGDFNLQMQDLSMILANGWAHSLDEPFEATGPLPPTCTGQRRIDFGLAHRMHATSVQHSPGVADHSLVTYSFPLDHTQSFVAPKRATVDVATAAEVAERWHLNDLSSFHFALERADVDAAWSALSNSAERALCSSLDGCRPRADAWDPRDTGVPHKAIAWKESLVLRQLRRLQRRVVQLTKQLDDRRLRSAIIRGAQHVRALFPCLDLDFLQSNLTEDQFQIRLSRLVEDLAHLINTREGSEQQARLVSWRTKMVSDPVAHRRWIKHRAHLKVMWEQMGPAVKSWMQVWNSKSASPPDFQSFLDMTPRPTQVACTLAITGVELVRAAKTMVGKACGPDSWRVEDLLLLPMEWWSLFADWCLQVEVSQRVGVKPELH</sequence>
<dbReference type="Gene3D" id="3.60.10.10">
    <property type="entry name" value="Endonuclease/exonuclease/phosphatase"/>
    <property type="match status" value="1"/>
</dbReference>
<evidence type="ECO:0008006" key="4">
    <source>
        <dbReference type="Google" id="ProtNLM"/>
    </source>
</evidence>
<dbReference type="OrthoDB" id="424068at2759"/>
<comment type="caution">
    <text evidence="1">The sequence shown here is derived from an EMBL/GenBank/DDBJ whole genome shotgun (WGS) entry which is preliminary data.</text>
</comment>
<protein>
    <recommendedName>
        <fullName evidence="4">Endonuclease/exonuclease/phosphatase domain-containing protein</fullName>
    </recommendedName>
</protein>
<organism evidence="1">
    <name type="scientific">Cladocopium goreaui</name>
    <dbReference type="NCBI Taxonomy" id="2562237"/>
    <lineage>
        <taxon>Eukaryota</taxon>
        <taxon>Sar</taxon>
        <taxon>Alveolata</taxon>
        <taxon>Dinophyceae</taxon>
        <taxon>Suessiales</taxon>
        <taxon>Symbiodiniaceae</taxon>
        <taxon>Cladocopium</taxon>
    </lineage>
</organism>
<evidence type="ECO:0000313" key="1">
    <source>
        <dbReference type="EMBL" id="CAI3974250.1"/>
    </source>
</evidence>
<name>A0A9P1BKB1_9DINO</name>
<keyword evidence="3" id="KW-1185">Reference proteome</keyword>
<dbReference type="EMBL" id="CAMXCT020000125">
    <property type="protein sequence ID" value="CAL1127625.1"/>
    <property type="molecule type" value="Genomic_DNA"/>
</dbReference>
<reference evidence="2" key="2">
    <citation type="submission" date="2024-04" db="EMBL/GenBank/DDBJ databases">
        <authorList>
            <person name="Chen Y."/>
            <person name="Shah S."/>
            <person name="Dougan E. K."/>
            <person name="Thang M."/>
            <person name="Chan C."/>
        </authorList>
    </citation>
    <scope>NUCLEOTIDE SEQUENCE [LARGE SCALE GENOMIC DNA]</scope>
</reference>
<dbReference type="InterPro" id="IPR036691">
    <property type="entry name" value="Endo/exonu/phosph_ase_sf"/>
</dbReference>
<dbReference type="EMBL" id="CAMXCT030000125">
    <property type="protein sequence ID" value="CAL4761562.1"/>
    <property type="molecule type" value="Genomic_DNA"/>
</dbReference>
<evidence type="ECO:0000313" key="2">
    <source>
        <dbReference type="EMBL" id="CAL1127625.1"/>
    </source>
</evidence>
<evidence type="ECO:0000313" key="3">
    <source>
        <dbReference type="Proteomes" id="UP001152797"/>
    </source>
</evidence>
<dbReference type="Proteomes" id="UP001152797">
    <property type="component" value="Unassembled WGS sequence"/>
</dbReference>
<dbReference type="SUPFAM" id="SSF56219">
    <property type="entry name" value="DNase I-like"/>
    <property type="match status" value="1"/>
</dbReference>
<dbReference type="AlphaFoldDB" id="A0A9P1BKB1"/>